<accession>A0A1Q2CSB1</accession>
<keyword evidence="4" id="KW-0564">Palmitate</keyword>
<dbReference type="SUPFAM" id="SSF53850">
    <property type="entry name" value="Periplasmic binding protein-like II"/>
    <property type="match status" value="1"/>
</dbReference>
<dbReference type="EMBL" id="CP019606">
    <property type="protein sequence ID" value="AQP49013.1"/>
    <property type="molecule type" value="Genomic_DNA"/>
</dbReference>
<evidence type="ECO:0000256" key="4">
    <source>
        <dbReference type="ARBA" id="ARBA00023139"/>
    </source>
</evidence>
<protein>
    <submittedName>
        <fullName evidence="8">ABC transporter substrate-binding protein</fullName>
    </submittedName>
</protein>
<dbReference type="KEGG" id="tes:BW730_17435"/>
<keyword evidence="3" id="KW-0472">Membrane</keyword>
<feature type="compositionally biased region" description="Polar residues" evidence="6">
    <location>
        <begin position="24"/>
        <end position="38"/>
    </location>
</feature>
<dbReference type="PANTHER" id="PTHR43649:SF33">
    <property type="entry name" value="POLYGALACTURONAN_RHAMNOGALACTURONAN-BINDING PROTEIN YTCQ"/>
    <property type="match status" value="1"/>
</dbReference>
<reference evidence="9" key="1">
    <citation type="submission" date="2017-02" db="EMBL/GenBank/DDBJ databases">
        <title>Tessaracoccus aquaemaris sp. nov., isolated from the intestine of a Korean rockfish, Sebastes schlegelii, in a marine aquaculture pond.</title>
        <authorList>
            <person name="Tak E.J."/>
            <person name="Bae J.-W."/>
        </authorList>
    </citation>
    <scope>NUCLEOTIDE SEQUENCE [LARGE SCALE GENOMIC DNA]</scope>
    <source>
        <strain evidence="9">NSG39</strain>
    </source>
</reference>
<dbReference type="InterPro" id="IPR006059">
    <property type="entry name" value="SBP"/>
</dbReference>
<dbReference type="PANTHER" id="PTHR43649">
    <property type="entry name" value="ARABINOSE-BINDING PROTEIN-RELATED"/>
    <property type="match status" value="1"/>
</dbReference>
<dbReference type="STRING" id="1332264.BW730_17435"/>
<dbReference type="Gene3D" id="3.40.190.10">
    <property type="entry name" value="Periplasmic binding protein-like II"/>
    <property type="match status" value="2"/>
</dbReference>
<evidence type="ECO:0000256" key="3">
    <source>
        <dbReference type="ARBA" id="ARBA00023136"/>
    </source>
</evidence>
<keyword evidence="5" id="KW-0449">Lipoprotein</keyword>
<dbReference type="RefSeq" id="WP_077687371.1">
    <property type="nucleotide sequence ID" value="NZ_CP019606.1"/>
</dbReference>
<keyword evidence="1" id="KW-1003">Cell membrane</keyword>
<dbReference type="InterPro" id="IPR050490">
    <property type="entry name" value="Bact_solute-bd_prot1"/>
</dbReference>
<evidence type="ECO:0000256" key="2">
    <source>
        <dbReference type="ARBA" id="ARBA00022729"/>
    </source>
</evidence>
<feature type="chain" id="PRO_5039120445" evidence="7">
    <location>
        <begin position="21"/>
        <end position="432"/>
    </location>
</feature>
<dbReference type="Proteomes" id="UP000188145">
    <property type="component" value="Chromosome"/>
</dbReference>
<evidence type="ECO:0000313" key="9">
    <source>
        <dbReference type="Proteomes" id="UP000188145"/>
    </source>
</evidence>
<feature type="signal peptide" evidence="7">
    <location>
        <begin position="1"/>
        <end position="20"/>
    </location>
</feature>
<dbReference type="OrthoDB" id="9780991at2"/>
<evidence type="ECO:0000256" key="7">
    <source>
        <dbReference type="SAM" id="SignalP"/>
    </source>
</evidence>
<organism evidence="8 9">
    <name type="scientific">Tessaracoccus aquimaris</name>
    <dbReference type="NCBI Taxonomy" id="1332264"/>
    <lineage>
        <taxon>Bacteria</taxon>
        <taxon>Bacillati</taxon>
        <taxon>Actinomycetota</taxon>
        <taxon>Actinomycetes</taxon>
        <taxon>Propionibacteriales</taxon>
        <taxon>Propionibacteriaceae</taxon>
        <taxon>Tessaracoccus</taxon>
    </lineage>
</organism>
<gene>
    <name evidence="8" type="ORF">BW730_17435</name>
</gene>
<sequence length="432" mass="45082">MKPPRWLALSAIALVSVQLAACSPSATSTPTDKPSTPATDGGGSSEPAKPGGNLTVWVMGDSSAHFDQLVDGFEKETGATVETVAIPWDAVDQKFTTAVASGDGPDLIQIGLSKLRTYADSGALMTLDEATVADYPNLAASNFIDGVAGDATAVEGKVVSMPWVSDTRVLFYRTDILEAAGIKEPPATWDQLRADAKTLAARGDGQYGYYIPQWDSALPVAMTWSQGGDIVADDGTINFDTPAFAKAVDVYTGLYADKSVPTNGDFDQTQGFISGAAPMLVSGPYLAASIKDAAPELDGKWNVTTIPAGTQATSLLAGSNLGVWGGTDNKDGALALLNYLSAPETQVQWFEIDGQLPTAKGALEDAKLTADPLVAVYSKQLQDARLLPLVPNWDGETGKAMLDSLNAIVLTGADRDSTLKALFDATAGTPAR</sequence>
<proteinExistence type="predicted"/>
<keyword evidence="2 7" id="KW-0732">Signal</keyword>
<evidence type="ECO:0000256" key="6">
    <source>
        <dbReference type="SAM" id="MobiDB-lite"/>
    </source>
</evidence>
<name>A0A1Q2CSB1_9ACTN</name>
<evidence type="ECO:0000256" key="1">
    <source>
        <dbReference type="ARBA" id="ARBA00022475"/>
    </source>
</evidence>
<dbReference type="Pfam" id="PF01547">
    <property type="entry name" value="SBP_bac_1"/>
    <property type="match status" value="1"/>
</dbReference>
<evidence type="ECO:0000256" key="5">
    <source>
        <dbReference type="ARBA" id="ARBA00023288"/>
    </source>
</evidence>
<keyword evidence="9" id="KW-1185">Reference proteome</keyword>
<evidence type="ECO:0000313" key="8">
    <source>
        <dbReference type="EMBL" id="AQP49013.1"/>
    </source>
</evidence>
<dbReference type="AlphaFoldDB" id="A0A1Q2CSB1"/>
<feature type="region of interest" description="Disordered" evidence="6">
    <location>
        <begin position="24"/>
        <end position="52"/>
    </location>
</feature>